<dbReference type="Gene3D" id="3.40.50.300">
    <property type="entry name" value="P-loop containing nucleotide triphosphate hydrolases"/>
    <property type="match status" value="1"/>
</dbReference>
<reference evidence="3 4" key="1">
    <citation type="journal article" date="2016" name="Genome Announc.">
        <title>Complete genome sequence of the hyperthermophilic and piezophilic archaeon Thermococcus barophilus Ch5, capable of growth at the expense of hydrogenogenesis from carbon monoxide and formate.</title>
        <authorList>
            <person name="Oger P."/>
            <person name="Sokolova T.G."/>
            <person name="Kozhevnikova D.A."/>
            <person name="Taranov E.A."/>
            <person name="Vannier P."/>
            <person name="Lee H.S."/>
            <person name="Kwon K.K."/>
            <person name="Kang S.G."/>
            <person name="Lee J.H."/>
            <person name="Bonch-Osmolovskaya E.A."/>
            <person name="Lebedinsky A.V."/>
        </authorList>
    </citation>
    <scope>NUCLEOTIDE SEQUENCE [LARGE SCALE GENOMIC DNA]</scope>
    <source>
        <strain evidence="4">Ch5</strain>
    </source>
</reference>
<dbReference type="AlphaFoldDB" id="A0A0S1X9X7"/>
<organism evidence="3 4">
    <name type="scientific">Thermococcus barophilus</name>
    <dbReference type="NCBI Taxonomy" id="55802"/>
    <lineage>
        <taxon>Archaea</taxon>
        <taxon>Methanobacteriati</taxon>
        <taxon>Methanobacteriota</taxon>
        <taxon>Thermococci</taxon>
        <taxon>Thermococcales</taxon>
        <taxon>Thermococcaceae</taxon>
        <taxon>Thermococcus</taxon>
    </lineage>
</organism>
<protein>
    <recommendedName>
        <fullName evidence="5">ATPase AAA-type core domain-containing protein</fullName>
    </recommendedName>
</protein>
<dbReference type="CDD" id="cd00267">
    <property type="entry name" value="ABC_ATPase"/>
    <property type="match status" value="1"/>
</dbReference>
<dbReference type="PANTHER" id="PTHR43581:SF4">
    <property type="entry name" value="ATP_GTP PHOSPHATASE"/>
    <property type="match status" value="1"/>
</dbReference>
<gene>
    <name evidence="3" type="ORF">TBCH5v1_0601</name>
</gene>
<feature type="domain" description="Endonuclease GajA/Old nuclease/RecF-like AAA" evidence="1">
    <location>
        <begin position="7"/>
        <end position="76"/>
    </location>
</feature>
<evidence type="ECO:0008006" key="5">
    <source>
        <dbReference type="Google" id="ProtNLM"/>
    </source>
</evidence>
<dbReference type="PANTHER" id="PTHR43581">
    <property type="entry name" value="ATP/GTP PHOSPHATASE"/>
    <property type="match status" value="1"/>
</dbReference>
<dbReference type="GeneID" id="26135881"/>
<evidence type="ECO:0000313" key="3">
    <source>
        <dbReference type="EMBL" id="ALM74561.1"/>
    </source>
</evidence>
<dbReference type="EMBL" id="CP013050">
    <property type="protein sequence ID" value="ALM74561.1"/>
    <property type="molecule type" value="Genomic_DNA"/>
</dbReference>
<feature type="domain" description="ATPase AAA-type core" evidence="2">
    <location>
        <begin position="120"/>
        <end position="256"/>
    </location>
</feature>
<accession>A0A0S1X9X7</accession>
<dbReference type="Pfam" id="PF13175">
    <property type="entry name" value="AAA_15"/>
    <property type="match status" value="1"/>
</dbReference>
<evidence type="ECO:0000313" key="4">
    <source>
        <dbReference type="Proteomes" id="UP000066042"/>
    </source>
</evidence>
<dbReference type="STRING" id="55802.TBCH5v1_0601"/>
<dbReference type="Pfam" id="PF13304">
    <property type="entry name" value="AAA_21"/>
    <property type="match status" value="1"/>
</dbReference>
<dbReference type="InterPro" id="IPR027417">
    <property type="entry name" value="P-loop_NTPase"/>
</dbReference>
<dbReference type="GO" id="GO:0005524">
    <property type="term" value="F:ATP binding"/>
    <property type="evidence" value="ECO:0007669"/>
    <property type="project" value="InterPro"/>
</dbReference>
<dbReference type="GO" id="GO:0016887">
    <property type="term" value="F:ATP hydrolysis activity"/>
    <property type="evidence" value="ECO:0007669"/>
    <property type="project" value="InterPro"/>
</dbReference>
<name>A0A0S1X9X7_THEBA</name>
<sequence>MLIEEIVEIKEFRGIKELAEPLSLKKFNVLIGKNNSGKSALLEALFLFPHPDRTYQLLPKSWSIKNFIGNRRSGLKSLVYKYEGRTSLKFKAKIEKGIDEWTITISSKGNSKVFQNNQKVESSLKFKESLYFPYDTQFIKGLDEFLDENEEALIKGSIHTKVAKMISAHLDERFTEIVLKKDGWYLRREDASYIHIDDVGEGVKKAARIMMVAELLKPKLILWDDFDTSLHPSMIKMLLKWLAQGDWQVVIATHSIDVLYYLADLNEELDNFDAQLILLRKDQGDILHHKELNMDELEDLLEGNVDPRMLVDVLKI</sequence>
<dbReference type="Proteomes" id="UP000066042">
    <property type="component" value="Chromosome"/>
</dbReference>
<proteinExistence type="predicted"/>
<evidence type="ECO:0000259" key="2">
    <source>
        <dbReference type="Pfam" id="PF13304"/>
    </source>
</evidence>
<dbReference type="InterPro" id="IPR041685">
    <property type="entry name" value="AAA_GajA/Old/RecF-like"/>
</dbReference>
<dbReference type="RefSeq" id="WP_056933430.1">
    <property type="nucleotide sequence ID" value="NZ_CP013050.1"/>
</dbReference>
<dbReference type="InterPro" id="IPR051396">
    <property type="entry name" value="Bact_Antivir_Def_Nuclease"/>
</dbReference>
<dbReference type="PATRIC" id="fig|55802.8.peg.595"/>
<evidence type="ECO:0000259" key="1">
    <source>
        <dbReference type="Pfam" id="PF13175"/>
    </source>
</evidence>
<dbReference type="SUPFAM" id="SSF52540">
    <property type="entry name" value="P-loop containing nucleoside triphosphate hydrolases"/>
    <property type="match status" value="1"/>
</dbReference>
<dbReference type="InterPro" id="IPR003959">
    <property type="entry name" value="ATPase_AAA_core"/>
</dbReference>